<feature type="transmembrane region" description="Helical" evidence="1">
    <location>
        <begin position="118"/>
        <end position="136"/>
    </location>
</feature>
<evidence type="ECO:0000313" key="2">
    <source>
        <dbReference type="EMBL" id="MFB8893788.1"/>
    </source>
</evidence>
<proteinExistence type="predicted"/>
<evidence type="ECO:0000256" key="1">
    <source>
        <dbReference type="SAM" id="Phobius"/>
    </source>
</evidence>
<comment type="caution">
    <text evidence="2">The sequence shown here is derived from an EMBL/GenBank/DDBJ whole genome shotgun (WGS) entry which is preliminary data.</text>
</comment>
<keyword evidence="3" id="KW-1185">Reference proteome</keyword>
<evidence type="ECO:0008006" key="4">
    <source>
        <dbReference type="Google" id="ProtNLM"/>
    </source>
</evidence>
<feature type="transmembrane region" description="Helical" evidence="1">
    <location>
        <begin position="48"/>
        <end position="69"/>
    </location>
</feature>
<dbReference type="RefSeq" id="WP_378719536.1">
    <property type="nucleotide sequence ID" value="NZ_JBHLHV010000002.1"/>
</dbReference>
<accession>A0ABV5EV06</accession>
<organism evidence="2 3">
    <name type="scientific">Microbacterium plantarum</name>
    <dbReference type="NCBI Taxonomy" id="1816425"/>
    <lineage>
        <taxon>Bacteria</taxon>
        <taxon>Bacillati</taxon>
        <taxon>Actinomycetota</taxon>
        <taxon>Actinomycetes</taxon>
        <taxon>Micrococcales</taxon>
        <taxon>Microbacteriaceae</taxon>
        <taxon>Microbacterium</taxon>
    </lineage>
</organism>
<keyword evidence="1" id="KW-1133">Transmembrane helix</keyword>
<gene>
    <name evidence="2" type="ORF">AB7P39_13145</name>
</gene>
<name>A0ABV5EV06_9MICO</name>
<protein>
    <recommendedName>
        <fullName evidence="4">VIT family protein</fullName>
    </recommendedName>
</protein>
<feature type="transmembrane region" description="Helical" evidence="1">
    <location>
        <begin position="148"/>
        <end position="168"/>
    </location>
</feature>
<dbReference type="EMBL" id="JBHLHV010000002">
    <property type="protein sequence ID" value="MFB8893788.1"/>
    <property type="molecule type" value="Genomic_DNA"/>
</dbReference>
<keyword evidence="1" id="KW-0472">Membrane</keyword>
<sequence>MMGNGTREPAGLDERIGALKERIYATVTGLAILAGLLTAEHVTVTESIFALAVGIFAIAAAGFVAEVIAHQIGHRQFPSARELAVMARTAVVALGTASLPLLALLLALLDLIDLDTALIIGIIADAAVLLGVVLLASARTGLTALQRLVASALLLGLVAAVAVALLLAHGH</sequence>
<keyword evidence="1" id="KW-0812">Transmembrane</keyword>
<feature type="transmembrane region" description="Helical" evidence="1">
    <location>
        <begin position="23"/>
        <end position="42"/>
    </location>
</feature>
<evidence type="ECO:0000313" key="3">
    <source>
        <dbReference type="Proteomes" id="UP001589643"/>
    </source>
</evidence>
<feature type="transmembrane region" description="Helical" evidence="1">
    <location>
        <begin position="90"/>
        <end position="112"/>
    </location>
</feature>
<dbReference type="Proteomes" id="UP001589643">
    <property type="component" value="Unassembled WGS sequence"/>
</dbReference>
<reference evidence="2 3" key="1">
    <citation type="submission" date="2024-08" db="EMBL/GenBank/DDBJ databases">
        <title>Heavy metals resistant antinobacteria isolated from wastewater.</title>
        <authorList>
            <person name="Roman Ponce B."/>
            <person name="Blanco Mercado M.A."/>
            <person name="Avila Aldana I.N."/>
            <person name="Morales Arrieta S."/>
        </authorList>
    </citation>
    <scope>NUCLEOTIDE SEQUENCE [LARGE SCALE GENOMIC DNA]</scope>
    <source>
        <strain evidence="3">sma-1</strain>
    </source>
</reference>